<dbReference type="OrthoDB" id="10018316at2759"/>
<dbReference type="Proteomes" id="UP000030745">
    <property type="component" value="Unassembled WGS sequence"/>
</dbReference>
<sequence>MPSSIRLQSPSQSLDWAEPTATACALCQRAFHILRRRHVCRMCQGSVCKHCLSKKPPNSVKLSGRFAKCCHECSHRRSAPSSPAYDVPSPLHATERQRLAMLHTALDVMSLRPEAFQQGLDALCHFAADAFQSPIVAVTLMEANVHVFQAAVGLRSLPCLPRADALCNVAITSKHLNVYVDLAAAPSKYTTGAFVLAHGVQFYAGAPIIVNDAAIGTVCLMGPSPRRLWTDMETDLLLLLARVVAAELLNVPPMGRVPRRNCATPRERMLLRGSETDNPTAHARTLSQARTSAMLSPRPHSFSSASSLMLDPRDWVPNHARSGCRVCRRKFRSVSTQAPLPHVVCNGCSRLRPFVLPLQSPSVQIRICSECHVSRPPDNAPTFSPNIRLLHASPTADDYLVFARDDALLSMCPKQRASVMYHNSLEVEKLARAFAELVYAPTAYLTPVSDAMGMWMTLPTPEARRTIQHLLSELLFLEH</sequence>
<dbReference type="GO" id="GO:0008270">
    <property type="term" value="F:zinc ion binding"/>
    <property type="evidence" value="ECO:0007669"/>
    <property type="project" value="UniProtKB-KW"/>
</dbReference>
<evidence type="ECO:0000256" key="3">
    <source>
        <dbReference type="ARBA" id="ARBA00022833"/>
    </source>
</evidence>
<dbReference type="Gene3D" id="3.30.40.10">
    <property type="entry name" value="Zinc/RING finger domain, C3HC4 (zinc finger)"/>
    <property type="match status" value="1"/>
</dbReference>
<dbReference type="InterPro" id="IPR017455">
    <property type="entry name" value="Znf_FYVE-rel"/>
</dbReference>
<evidence type="ECO:0000313" key="6">
    <source>
        <dbReference type="EMBL" id="KDO22408.1"/>
    </source>
</evidence>
<dbReference type="KEGG" id="spar:SPRG_11360"/>
<keyword evidence="7" id="KW-1185">Reference proteome</keyword>
<gene>
    <name evidence="6" type="ORF">SPRG_11360</name>
</gene>
<dbReference type="SUPFAM" id="SSF55781">
    <property type="entry name" value="GAF domain-like"/>
    <property type="match status" value="1"/>
</dbReference>
<dbReference type="STRING" id="695850.A0A067BVU9"/>
<dbReference type="CDD" id="cd15745">
    <property type="entry name" value="FYVE_RUFY4"/>
    <property type="match status" value="1"/>
</dbReference>
<dbReference type="InterPro" id="IPR029016">
    <property type="entry name" value="GAF-like_dom_sf"/>
</dbReference>
<dbReference type="PROSITE" id="PS50178">
    <property type="entry name" value="ZF_FYVE"/>
    <property type="match status" value="1"/>
</dbReference>
<keyword evidence="3" id="KW-0862">Zinc</keyword>
<dbReference type="Pfam" id="PF01590">
    <property type="entry name" value="GAF"/>
    <property type="match status" value="1"/>
</dbReference>
<dbReference type="PANTHER" id="PTHR43102">
    <property type="entry name" value="SLR1143 PROTEIN"/>
    <property type="match status" value="1"/>
</dbReference>
<evidence type="ECO:0000256" key="2">
    <source>
        <dbReference type="ARBA" id="ARBA00022771"/>
    </source>
</evidence>
<dbReference type="PANTHER" id="PTHR43102:SF2">
    <property type="entry name" value="GAF DOMAIN-CONTAINING PROTEIN"/>
    <property type="match status" value="1"/>
</dbReference>
<feature type="domain" description="FYVE-type" evidence="5">
    <location>
        <begin position="18"/>
        <end position="78"/>
    </location>
</feature>
<keyword evidence="2 4" id="KW-0863">Zinc-finger</keyword>
<evidence type="ECO:0000259" key="5">
    <source>
        <dbReference type="PROSITE" id="PS50178"/>
    </source>
</evidence>
<dbReference type="InterPro" id="IPR013083">
    <property type="entry name" value="Znf_RING/FYVE/PHD"/>
</dbReference>
<dbReference type="VEuPathDB" id="FungiDB:SPRG_11360"/>
<evidence type="ECO:0000256" key="1">
    <source>
        <dbReference type="ARBA" id="ARBA00022723"/>
    </source>
</evidence>
<protein>
    <recommendedName>
        <fullName evidence="5">FYVE-type domain-containing protein</fullName>
    </recommendedName>
</protein>
<keyword evidence="1" id="KW-0479">Metal-binding</keyword>
<dbReference type="AlphaFoldDB" id="A0A067BVU9"/>
<dbReference type="InterPro" id="IPR011011">
    <property type="entry name" value="Znf_FYVE_PHD"/>
</dbReference>
<dbReference type="Gene3D" id="3.30.450.40">
    <property type="match status" value="1"/>
</dbReference>
<proteinExistence type="predicted"/>
<evidence type="ECO:0000313" key="7">
    <source>
        <dbReference type="Proteomes" id="UP000030745"/>
    </source>
</evidence>
<organism evidence="6 7">
    <name type="scientific">Saprolegnia parasitica (strain CBS 223.65)</name>
    <dbReference type="NCBI Taxonomy" id="695850"/>
    <lineage>
        <taxon>Eukaryota</taxon>
        <taxon>Sar</taxon>
        <taxon>Stramenopiles</taxon>
        <taxon>Oomycota</taxon>
        <taxon>Saprolegniomycetes</taxon>
        <taxon>Saprolegniales</taxon>
        <taxon>Saprolegniaceae</taxon>
        <taxon>Saprolegnia</taxon>
    </lineage>
</organism>
<dbReference type="GeneID" id="24133404"/>
<name>A0A067BVU9_SAPPC</name>
<dbReference type="EMBL" id="KK583269">
    <property type="protein sequence ID" value="KDO22408.1"/>
    <property type="molecule type" value="Genomic_DNA"/>
</dbReference>
<accession>A0A067BVU9</accession>
<evidence type="ECO:0000256" key="4">
    <source>
        <dbReference type="PROSITE-ProRule" id="PRU00091"/>
    </source>
</evidence>
<dbReference type="RefSeq" id="XP_012206931.1">
    <property type="nucleotide sequence ID" value="XM_012351541.1"/>
</dbReference>
<dbReference type="InterPro" id="IPR000306">
    <property type="entry name" value="Znf_FYVE"/>
</dbReference>
<dbReference type="InterPro" id="IPR003018">
    <property type="entry name" value="GAF"/>
</dbReference>
<dbReference type="OMA" id="CHECSHR"/>
<dbReference type="Pfam" id="PF01363">
    <property type="entry name" value="FYVE"/>
    <property type="match status" value="1"/>
</dbReference>
<dbReference type="SUPFAM" id="SSF57903">
    <property type="entry name" value="FYVE/PHD zinc finger"/>
    <property type="match status" value="2"/>
</dbReference>
<reference evidence="6 7" key="1">
    <citation type="journal article" date="2013" name="PLoS Genet.">
        <title>Distinctive expansion of potential virulence genes in the genome of the oomycete fish pathogen Saprolegnia parasitica.</title>
        <authorList>
            <person name="Jiang R.H."/>
            <person name="de Bruijn I."/>
            <person name="Haas B.J."/>
            <person name="Belmonte R."/>
            <person name="Lobach L."/>
            <person name="Christie J."/>
            <person name="van den Ackerveken G."/>
            <person name="Bottin A."/>
            <person name="Bulone V."/>
            <person name="Diaz-Moreno S.M."/>
            <person name="Dumas B."/>
            <person name="Fan L."/>
            <person name="Gaulin E."/>
            <person name="Govers F."/>
            <person name="Grenville-Briggs L.J."/>
            <person name="Horner N.R."/>
            <person name="Levin J.Z."/>
            <person name="Mammella M."/>
            <person name="Meijer H.J."/>
            <person name="Morris P."/>
            <person name="Nusbaum C."/>
            <person name="Oome S."/>
            <person name="Phillips A.J."/>
            <person name="van Rooyen D."/>
            <person name="Rzeszutek E."/>
            <person name="Saraiva M."/>
            <person name="Secombes C.J."/>
            <person name="Seidl M.F."/>
            <person name="Snel B."/>
            <person name="Stassen J.H."/>
            <person name="Sykes S."/>
            <person name="Tripathy S."/>
            <person name="van den Berg H."/>
            <person name="Vega-Arreguin J.C."/>
            <person name="Wawra S."/>
            <person name="Young S.K."/>
            <person name="Zeng Q."/>
            <person name="Dieguez-Uribeondo J."/>
            <person name="Russ C."/>
            <person name="Tyler B.M."/>
            <person name="van West P."/>
        </authorList>
    </citation>
    <scope>NUCLEOTIDE SEQUENCE [LARGE SCALE GENOMIC DNA]</scope>
    <source>
        <strain evidence="6 7">CBS 223.65</strain>
    </source>
</reference>